<accession>A0A0F9RI53</accession>
<dbReference type="AlphaFoldDB" id="A0A0F9RI53"/>
<proteinExistence type="predicted"/>
<evidence type="ECO:0000313" key="1">
    <source>
        <dbReference type="EMBL" id="KKN24706.1"/>
    </source>
</evidence>
<reference evidence="1" key="1">
    <citation type="journal article" date="2015" name="Nature">
        <title>Complex archaea that bridge the gap between prokaryotes and eukaryotes.</title>
        <authorList>
            <person name="Spang A."/>
            <person name="Saw J.H."/>
            <person name="Jorgensen S.L."/>
            <person name="Zaremba-Niedzwiedzka K."/>
            <person name="Martijn J."/>
            <person name="Lind A.E."/>
            <person name="van Eijk R."/>
            <person name="Schleper C."/>
            <person name="Guy L."/>
            <person name="Ettema T.J."/>
        </authorList>
    </citation>
    <scope>NUCLEOTIDE SEQUENCE</scope>
</reference>
<organism evidence="1">
    <name type="scientific">marine sediment metagenome</name>
    <dbReference type="NCBI Taxonomy" id="412755"/>
    <lineage>
        <taxon>unclassified sequences</taxon>
        <taxon>metagenomes</taxon>
        <taxon>ecological metagenomes</taxon>
    </lineage>
</organism>
<name>A0A0F9RI53_9ZZZZ</name>
<protein>
    <submittedName>
        <fullName evidence="1">Uncharacterized protein</fullName>
    </submittedName>
</protein>
<gene>
    <name evidence="1" type="ORF">LCGC14_0892090</name>
</gene>
<comment type="caution">
    <text evidence="1">The sequence shown here is derived from an EMBL/GenBank/DDBJ whole genome shotgun (WGS) entry which is preliminary data.</text>
</comment>
<dbReference type="EMBL" id="LAZR01002862">
    <property type="protein sequence ID" value="KKN24706.1"/>
    <property type="molecule type" value="Genomic_DNA"/>
</dbReference>
<sequence>MFKKAYTGMPRGWDLVVQFLYWFSWKLGRFANQPSWWAYDILEKYCRCEKCLERQKRAMYGG</sequence>